<evidence type="ECO:0000259" key="14">
    <source>
        <dbReference type="Pfam" id="PF26577"/>
    </source>
</evidence>
<dbReference type="GO" id="GO:0003676">
    <property type="term" value="F:nucleic acid binding"/>
    <property type="evidence" value="ECO:0007669"/>
    <property type="project" value="InterPro"/>
</dbReference>
<comment type="function">
    <text evidence="10">Constitutes one of the two catalytic subunit of the tRNA-splicing endonuclease complex, a complex responsible for identification and cleavage of the splice sites in pre-tRNA. It cleaves pre-tRNA at the 5'- and 3'-splice sites to release the intron. The products are an intron and two tRNA half-molecules bearing 2',3'-cyclic phosphate and 5'-OH termini. There are no conserved sequences at the splice sites, but the intron is invariably located at the same site in the gene, placing the splice sites an invariant distance from the constant structural features of the tRNA body.</text>
</comment>
<feature type="active site" evidence="11">
    <location>
        <position position="257"/>
    </location>
</feature>
<dbReference type="CDD" id="cd22363">
    <property type="entry name" value="tRNA-intron_lyase_C"/>
    <property type="match status" value="1"/>
</dbReference>
<dbReference type="InterPro" id="IPR016690">
    <property type="entry name" value="TSEN34"/>
</dbReference>
<dbReference type="GO" id="GO:0005730">
    <property type="term" value="C:nucleolus"/>
    <property type="evidence" value="ECO:0007669"/>
    <property type="project" value="UniProtKB-SubCell"/>
</dbReference>
<dbReference type="GO" id="GO:0000214">
    <property type="term" value="C:tRNA-intron endonuclease complex"/>
    <property type="evidence" value="ECO:0007669"/>
    <property type="project" value="UniProtKB-UniRule"/>
</dbReference>
<dbReference type="PANTHER" id="PTHR13070">
    <property type="entry name" value="TRNA-SPLICING ENDONUCLEASE SUBUNIT SEN34-RELATED"/>
    <property type="match status" value="1"/>
</dbReference>
<evidence type="ECO:0000313" key="16">
    <source>
        <dbReference type="Proteomes" id="UP000549394"/>
    </source>
</evidence>
<dbReference type="InterPro" id="IPR006677">
    <property type="entry name" value="tRNA_intron_Endonuc_cat-like"/>
</dbReference>
<dbReference type="EMBL" id="CAJFCJ010000006">
    <property type="protein sequence ID" value="CAD5116325.1"/>
    <property type="molecule type" value="Genomic_DNA"/>
</dbReference>
<dbReference type="Proteomes" id="UP000549394">
    <property type="component" value="Unassembled WGS sequence"/>
</dbReference>
<evidence type="ECO:0000256" key="2">
    <source>
        <dbReference type="ARBA" id="ARBA00008078"/>
    </source>
</evidence>
<accession>A0A7I8VJC6</accession>
<dbReference type="GO" id="GO:0006397">
    <property type="term" value="P:mRNA processing"/>
    <property type="evidence" value="ECO:0007669"/>
    <property type="project" value="UniProtKB-KW"/>
</dbReference>
<keyword evidence="16" id="KW-1185">Reference proteome</keyword>
<keyword evidence="12" id="KW-0175">Coiled coil</keyword>
<dbReference type="InterPro" id="IPR006676">
    <property type="entry name" value="tRNA_splic"/>
</dbReference>
<dbReference type="EC" id="4.6.1.16" evidence="3 10"/>
<dbReference type="InterPro" id="IPR059049">
    <property type="entry name" value="TSEN34_N"/>
</dbReference>
<dbReference type="SUPFAM" id="SSF53032">
    <property type="entry name" value="tRNA-intron endonuclease catalytic domain-like"/>
    <property type="match status" value="1"/>
</dbReference>
<comment type="subunit">
    <text evidence="8">tRNA splicing endonuclease is a heterotetramer composed of TSEN2, TSEN15, TSEN34/LENG5 and TSEN54. tRNA splicing endonuclease complex also contains proteins of the pre-mRNA 3'-end processing machinery such as CLP1, CPSF1, CPSF4 and CSTF2.</text>
</comment>
<evidence type="ECO:0000256" key="10">
    <source>
        <dbReference type="PIRNR" id="PIRNR017250"/>
    </source>
</evidence>
<evidence type="ECO:0000256" key="5">
    <source>
        <dbReference type="ARBA" id="ARBA00022694"/>
    </source>
</evidence>
<dbReference type="InterPro" id="IPR036167">
    <property type="entry name" value="tRNA_intron_Endo_cat-like_sf"/>
</dbReference>
<feature type="domain" description="tRNA intron endonuclease catalytic" evidence="13">
    <location>
        <begin position="190"/>
        <end position="272"/>
    </location>
</feature>
<comment type="similarity">
    <text evidence="2 10">Belongs to the tRNA-intron endonuclease family.</text>
</comment>
<evidence type="ECO:0000256" key="1">
    <source>
        <dbReference type="ARBA" id="ARBA00004604"/>
    </source>
</evidence>
<reference evidence="15 16" key="1">
    <citation type="submission" date="2020-08" db="EMBL/GenBank/DDBJ databases">
        <authorList>
            <person name="Hejnol A."/>
        </authorList>
    </citation>
    <scope>NUCLEOTIDE SEQUENCE [LARGE SCALE GENOMIC DNA]</scope>
</reference>
<dbReference type="OrthoDB" id="48041at2759"/>
<evidence type="ECO:0000259" key="13">
    <source>
        <dbReference type="Pfam" id="PF01974"/>
    </source>
</evidence>
<dbReference type="GO" id="GO:0000379">
    <property type="term" value="P:tRNA-type intron splice site recognition and cleavage"/>
    <property type="evidence" value="ECO:0007669"/>
    <property type="project" value="UniProtKB-UniRule"/>
</dbReference>
<comment type="subcellular location">
    <subcellularLocation>
        <location evidence="1">Nucleus</location>
        <location evidence="1">Nucleolus</location>
    </subcellularLocation>
</comment>
<proteinExistence type="inferred from homology"/>
<feature type="active site" evidence="11">
    <location>
        <position position="226"/>
    </location>
</feature>
<dbReference type="InterPro" id="IPR011856">
    <property type="entry name" value="tRNA_endonuc-like_dom_sf"/>
</dbReference>
<dbReference type="NCBIfam" id="TIGR00324">
    <property type="entry name" value="endA"/>
    <property type="match status" value="1"/>
</dbReference>
<evidence type="ECO:0000256" key="4">
    <source>
        <dbReference type="ARBA" id="ARBA00022664"/>
    </source>
</evidence>
<sequence length="281" mass="32823">MNKIKIRKLDENYMVWNASDIIELRNKHRIVGSLIGCLPRIPRQNQQLGRPLLLLREEAALLIKRDICQVLKEISEPTNPDDKEIEEFKIKRDQLYHEQNILAKEDRLKELEKLRPRIYEGMKRKAKKDSNISSEKLEENVNEKMKNLEKRIDNLPESAQMLQIPTACTRLIEAPEEINTVAITDKLDETKIRVFEDLHDRGYFLTNGSKFGGDFLVYPGDPCRYHSHYVVICLENHAKISPQQFSTYSRLATIVKKTILLSYLKDDYTVHYISLNWAGIS</sequence>
<dbReference type="Gene3D" id="3.40.1350.10">
    <property type="match status" value="1"/>
</dbReference>
<evidence type="ECO:0000313" key="15">
    <source>
        <dbReference type="EMBL" id="CAD5116325.1"/>
    </source>
</evidence>
<feature type="active site" evidence="11">
    <location>
        <position position="218"/>
    </location>
</feature>
<dbReference type="Pfam" id="PF26577">
    <property type="entry name" value="TSEN34_N"/>
    <property type="match status" value="1"/>
</dbReference>
<evidence type="ECO:0000256" key="9">
    <source>
        <dbReference type="ARBA" id="ARBA00070870"/>
    </source>
</evidence>
<keyword evidence="6 10" id="KW-0456">Lyase</keyword>
<dbReference type="GO" id="GO:0000213">
    <property type="term" value="F:tRNA-intron lyase activity"/>
    <property type="evidence" value="ECO:0007669"/>
    <property type="project" value="UniProtKB-UniRule"/>
</dbReference>
<dbReference type="FunFam" id="3.40.1350.10:FF:000002">
    <property type="entry name" value="tRNA-splicing endonuclease subunit Sen34"/>
    <property type="match status" value="1"/>
</dbReference>
<protein>
    <recommendedName>
        <fullName evidence="9 10">tRNA-splicing endonuclease subunit Sen34</fullName>
        <ecNumber evidence="3 10">4.6.1.16</ecNumber>
    </recommendedName>
</protein>
<dbReference type="PIRSF" id="PIRSF017250">
    <property type="entry name" value="tRNA_splic_SEN34"/>
    <property type="match status" value="1"/>
</dbReference>
<dbReference type="PANTHER" id="PTHR13070:SF0">
    <property type="entry name" value="TRNA-SPLICING ENDONUCLEASE SUBUNIT SEN34"/>
    <property type="match status" value="1"/>
</dbReference>
<evidence type="ECO:0000256" key="12">
    <source>
        <dbReference type="SAM" id="Coils"/>
    </source>
</evidence>
<evidence type="ECO:0000256" key="11">
    <source>
        <dbReference type="PIRSR" id="PIRSR017250-50"/>
    </source>
</evidence>
<evidence type="ECO:0000256" key="7">
    <source>
        <dbReference type="ARBA" id="ARBA00023242"/>
    </source>
</evidence>
<gene>
    <name evidence="15" type="ORF">DGYR_LOCUS4962</name>
</gene>
<dbReference type="Pfam" id="PF01974">
    <property type="entry name" value="tRNA_int_endo"/>
    <property type="match status" value="1"/>
</dbReference>
<evidence type="ECO:0000256" key="8">
    <source>
        <dbReference type="ARBA" id="ARBA00064779"/>
    </source>
</evidence>
<comment type="caution">
    <text evidence="15">The sequence shown here is derived from an EMBL/GenBank/DDBJ whole genome shotgun (WGS) entry which is preliminary data.</text>
</comment>
<keyword evidence="4" id="KW-0507">mRNA processing</keyword>
<feature type="domain" description="TSEN34 N-terminal" evidence="14">
    <location>
        <begin position="4"/>
        <end position="72"/>
    </location>
</feature>
<evidence type="ECO:0000256" key="3">
    <source>
        <dbReference type="ARBA" id="ARBA00012573"/>
    </source>
</evidence>
<organism evidence="15 16">
    <name type="scientific">Dimorphilus gyrociliatus</name>
    <dbReference type="NCBI Taxonomy" id="2664684"/>
    <lineage>
        <taxon>Eukaryota</taxon>
        <taxon>Metazoa</taxon>
        <taxon>Spiralia</taxon>
        <taxon>Lophotrochozoa</taxon>
        <taxon>Annelida</taxon>
        <taxon>Polychaeta</taxon>
        <taxon>Polychaeta incertae sedis</taxon>
        <taxon>Dinophilidae</taxon>
        <taxon>Dimorphilus</taxon>
    </lineage>
</organism>
<dbReference type="AlphaFoldDB" id="A0A7I8VJC6"/>
<keyword evidence="5 10" id="KW-0819">tRNA processing</keyword>
<evidence type="ECO:0000256" key="6">
    <source>
        <dbReference type="ARBA" id="ARBA00023239"/>
    </source>
</evidence>
<name>A0A7I8VJC6_9ANNE</name>
<keyword evidence="7" id="KW-0539">Nucleus</keyword>
<feature type="coiled-coil region" evidence="12">
    <location>
        <begin position="131"/>
        <end position="158"/>
    </location>
</feature>